<evidence type="ECO:0000256" key="1">
    <source>
        <dbReference type="SAM" id="SignalP"/>
    </source>
</evidence>
<feature type="chain" id="PRO_5017302033" evidence="1">
    <location>
        <begin position="27"/>
        <end position="65"/>
    </location>
</feature>
<keyword evidence="1" id="KW-0732">Signal</keyword>
<feature type="signal peptide" evidence="1">
    <location>
        <begin position="1"/>
        <end position="26"/>
    </location>
</feature>
<comment type="caution">
    <text evidence="2">The sequence shown here is derived from an EMBL/GenBank/DDBJ whole genome shotgun (WGS) entry which is preliminary data.</text>
</comment>
<dbReference type="Proteomes" id="UP000266677">
    <property type="component" value="Unassembled WGS sequence"/>
</dbReference>
<gene>
    <name evidence="2" type="ORF">D5S18_26480</name>
</gene>
<keyword evidence="3" id="KW-1185">Reference proteome</keyword>
<dbReference type="AlphaFoldDB" id="A0A3A4K0G9"/>
<dbReference type="EMBL" id="QZFU01000036">
    <property type="protein sequence ID" value="RJO70753.1"/>
    <property type="molecule type" value="Genomic_DNA"/>
</dbReference>
<accession>A0A3A4K0G9</accession>
<name>A0A3A4K0G9_9NOCA</name>
<evidence type="ECO:0000313" key="3">
    <source>
        <dbReference type="Proteomes" id="UP000266677"/>
    </source>
</evidence>
<proteinExistence type="predicted"/>
<sequence length="65" mass="6588">MKVVTIGFLTAVLAGMGLGGSMIANAAPPEVSLKDCAREGGQPMGPGGAMVCFGGKYNGYRIVIR</sequence>
<protein>
    <submittedName>
        <fullName evidence="2">Uncharacterized protein</fullName>
    </submittedName>
</protein>
<organism evidence="2 3">
    <name type="scientific">Nocardia panacis</name>
    <dbReference type="NCBI Taxonomy" id="2340916"/>
    <lineage>
        <taxon>Bacteria</taxon>
        <taxon>Bacillati</taxon>
        <taxon>Actinomycetota</taxon>
        <taxon>Actinomycetes</taxon>
        <taxon>Mycobacteriales</taxon>
        <taxon>Nocardiaceae</taxon>
        <taxon>Nocardia</taxon>
    </lineage>
</organism>
<reference evidence="2 3" key="1">
    <citation type="submission" date="2018-09" db="EMBL/GenBank/DDBJ databases">
        <title>YIM PH21274 draft genome.</title>
        <authorList>
            <person name="Miao C."/>
        </authorList>
    </citation>
    <scope>NUCLEOTIDE SEQUENCE [LARGE SCALE GENOMIC DNA]</scope>
    <source>
        <strain evidence="2 3">YIM PH 21724</strain>
    </source>
</reference>
<evidence type="ECO:0000313" key="2">
    <source>
        <dbReference type="EMBL" id="RJO70753.1"/>
    </source>
</evidence>